<dbReference type="InterPro" id="IPR036950">
    <property type="entry name" value="PBP_transglycosylase"/>
</dbReference>
<keyword evidence="10 11" id="KW-0961">Cell wall biogenesis/degradation</keyword>
<evidence type="ECO:0000313" key="13">
    <source>
        <dbReference type="EMBL" id="RAS45409.1"/>
    </source>
</evidence>
<evidence type="ECO:0000313" key="16">
    <source>
        <dbReference type="Proteomes" id="UP000254235"/>
    </source>
</evidence>
<dbReference type="InterPro" id="IPR011812">
    <property type="entry name" value="Pep_trsgly"/>
</dbReference>
<dbReference type="InterPro" id="IPR001264">
    <property type="entry name" value="Glyco_trans_51"/>
</dbReference>
<dbReference type="GO" id="GO:0008360">
    <property type="term" value="P:regulation of cell shape"/>
    <property type="evidence" value="ECO:0007669"/>
    <property type="project" value="UniProtKB-KW"/>
</dbReference>
<proteinExistence type="inferred from homology"/>
<keyword evidence="1 11" id="KW-1003">Cell membrane</keyword>
<keyword evidence="2" id="KW-0997">Cell inner membrane</keyword>
<dbReference type="Pfam" id="PF00912">
    <property type="entry name" value="Transgly"/>
    <property type="match status" value="1"/>
</dbReference>
<dbReference type="UniPathway" id="UPA00219"/>
<dbReference type="GO" id="GO:0005886">
    <property type="term" value="C:plasma membrane"/>
    <property type="evidence" value="ECO:0007669"/>
    <property type="project" value="UniProtKB-SubCell"/>
</dbReference>
<dbReference type="GO" id="GO:0016763">
    <property type="term" value="F:pentosyltransferase activity"/>
    <property type="evidence" value="ECO:0007669"/>
    <property type="project" value="InterPro"/>
</dbReference>
<dbReference type="NCBIfam" id="TIGR02070">
    <property type="entry name" value="mono_pep_trsgly"/>
    <property type="match status" value="1"/>
</dbReference>
<evidence type="ECO:0000256" key="11">
    <source>
        <dbReference type="HAMAP-Rule" id="MF_00766"/>
    </source>
</evidence>
<feature type="transmembrane region" description="Helical" evidence="11">
    <location>
        <begin position="51"/>
        <end position="70"/>
    </location>
</feature>
<evidence type="ECO:0000256" key="10">
    <source>
        <dbReference type="ARBA" id="ARBA00023316"/>
    </source>
</evidence>
<evidence type="ECO:0000256" key="4">
    <source>
        <dbReference type="ARBA" id="ARBA00022679"/>
    </source>
</evidence>
<dbReference type="AlphaFoldDB" id="A0A379GA89"/>
<reference evidence="14 16" key="2">
    <citation type="submission" date="2018-06" db="EMBL/GenBank/DDBJ databases">
        <authorList>
            <consortium name="Pathogen Informatics"/>
            <person name="Doyle S."/>
        </authorList>
    </citation>
    <scope>NUCLEOTIDE SEQUENCE [LARGE SCALE GENOMIC DNA]</scope>
    <source>
        <strain evidence="14 16">NCTC13043</strain>
    </source>
</reference>
<dbReference type="HAMAP" id="MF_00766">
    <property type="entry name" value="PGT_MtgA"/>
    <property type="match status" value="1"/>
</dbReference>
<dbReference type="EC" id="2.4.99.28" evidence="11"/>
<keyword evidence="4 11" id="KW-0808">Transferase</keyword>
<evidence type="ECO:0000313" key="15">
    <source>
        <dbReference type="Proteomes" id="UP000249852"/>
    </source>
</evidence>
<evidence type="ECO:0000256" key="2">
    <source>
        <dbReference type="ARBA" id="ARBA00022519"/>
    </source>
</evidence>
<comment type="pathway">
    <text evidence="11">Cell wall biogenesis; peptidoglycan biosynthesis.</text>
</comment>
<evidence type="ECO:0000256" key="8">
    <source>
        <dbReference type="ARBA" id="ARBA00022989"/>
    </source>
</evidence>
<evidence type="ECO:0000256" key="5">
    <source>
        <dbReference type="ARBA" id="ARBA00022692"/>
    </source>
</evidence>
<keyword evidence="15" id="KW-1185">Reference proteome</keyword>
<keyword evidence="3 11" id="KW-0328">Glycosyltransferase</keyword>
<dbReference type="EMBL" id="UGTP01000004">
    <property type="protein sequence ID" value="SUC37816.1"/>
    <property type="molecule type" value="Genomic_DNA"/>
</dbReference>
<evidence type="ECO:0000256" key="3">
    <source>
        <dbReference type="ARBA" id="ARBA00022676"/>
    </source>
</evidence>
<evidence type="ECO:0000256" key="6">
    <source>
        <dbReference type="ARBA" id="ARBA00022960"/>
    </source>
</evidence>
<reference evidence="13 15" key="1">
    <citation type="submission" date="2018-06" db="EMBL/GenBank/DDBJ databases">
        <title>Genomic Encyclopedia of Archaeal and Bacterial Type Strains, Phase II (KMG-II): from individual species to whole genera.</title>
        <authorList>
            <person name="Goeker M."/>
        </authorList>
    </citation>
    <scope>NUCLEOTIDE SEQUENCE [LARGE SCALE GENOMIC DNA]</scope>
    <source>
        <strain evidence="13 15">DSM 18710</strain>
    </source>
</reference>
<keyword evidence="7 11" id="KW-0573">Peptidoglycan synthesis</keyword>
<sequence length="269" mass="31223">MVNLTAIESNTVQHFLCKHHSKQQKVFLLNRFLFRNFVHCMVKKVIKFAKWIVGLLFVSTILSVIVYRFIPVYFTPLMLVRCFEQIGNGEKIKLYHHWIPIEKMSPSMPVAVIASEDQRFLTHHGFDYQAIEQAAKDNLNGKKRMRGGSTISQQTAKNVFLWQGRSWLRKGLEAYFTFLIETFWSKQRIMEVYLNSIEMGDGIYGVQACAEKNFDVDAINLTRSDCALIAATLPNPRRFSSKAPGPYMRKRLRQIETQMKHIPAFPLNN</sequence>
<name>A0A379GA89_9BACT</name>
<dbReference type="GO" id="GO:0008955">
    <property type="term" value="F:peptidoglycan glycosyltransferase activity"/>
    <property type="evidence" value="ECO:0007669"/>
    <property type="project" value="UniProtKB-UniRule"/>
</dbReference>
<dbReference type="Proteomes" id="UP000249852">
    <property type="component" value="Unassembled WGS sequence"/>
</dbReference>
<evidence type="ECO:0000259" key="12">
    <source>
        <dbReference type="Pfam" id="PF00912"/>
    </source>
</evidence>
<dbReference type="InterPro" id="IPR023346">
    <property type="entry name" value="Lysozyme-like_dom_sf"/>
</dbReference>
<dbReference type="GO" id="GO:0009274">
    <property type="term" value="C:peptidoglycan-based cell wall"/>
    <property type="evidence" value="ECO:0007669"/>
    <property type="project" value="InterPro"/>
</dbReference>
<evidence type="ECO:0000256" key="7">
    <source>
        <dbReference type="ARBA" id="ARBA00022984"/>
    </source>
</evidence>
<dbReference type="PANTHER" id="PTHR30400">
    <property type="entry name" value="MONOFUNCTIONAL BIOSYNTHETIC PEPTIDOGLYCAN TRANSGLYCOSYLASE"/>
    <property type="match status" value="1"/>
</dbReference>
<comment type="subcellular location">
    <subcellularLocation>
        <location evidence="11">Cell membrane</location>
        <topology evidence="11">Single-pass membrane protein</topology>
    </subcellularLocation>
</comment>
<dbReference type="PANTHER" id="PTHR30400:SF0">
    <property type="entry name" value="BIOSYNTHETIC PEPTIDOGLYCAN TRANSGLYCOSYLASE"/>
    <property type="match status" value="1"/>
</dbReference>
<gene>
    <name evidence="14" type="primary">pbpD</name>
    <name evidence="11" type="synonym">mtgA</name>
    <name evidence="13" type="ORF">BC673_11127</name>
    <name evidence="14" type="ORF">NCTC13043_02314</name>
</gene>
<dbReference type="GO" id="GO:0009252">
    <property type="term" value="P:peptidoglycan biosynthetic process"/>
    <property type="evidence" value="ECO:0007669"/>
    <property type="project" value="UniProtKB-UniRule"/>
</dbReference>
<accession>A0A379GA89</accession>
<comment type="function">
    <text evidence="11">Peptidoglycan polymerase that catalyzes glycan chain elongation from lipid-linked precursors.</text>
</comment>
<keyword evidence="9 11" id="KW-0472">Membrane</keyword>
<evidence type="ECO:0000313" key="14">
    <source>
        <dbReference type="EMBL" id="SUC37816.1"/>
    </source>
</evidence>
<keyword evidence="6 11" id="KW-0133">Cell shape</keyword>
<evidence type="ECO:0000256" key="9">
    <source>
        <dbReference type="ARBA" id="ARBA00023136"/>
    </source>
</evidence>
<comment type="catalytic activity">
    <reaction evidence="11">
        <text>[GlcNAc-(1-&gt;4)-Mur2Ac(oyl-L-Ala-gamma-D-Glu-L-Lys-D-Ala-D-Ala)](n)-di-trans,octa-cis-undecaprenyl diphosphate + beta-D-GlcNAc-(1-&gt;4)-Mur2Ac(oyl-L-Ala-gamma-D-Glu-L-Lys-D-Ala-D-Ala)-di-trans,octa-cis-undecaprenyl diphosphate = [GlcNAc-(1-&gt;4)-Mur2Ac(oyl-L-Ala-gamma-D-Glu-L-Lys-D-Ala-D-Ala)](n+1)-di-trans,octa-cis-undecaprenyl diphosphate + di-trans,octa-cis-undecaprenyl diphosphate + H(+)</text>
        <dbReference type="Rhea" id="RHEA:23708"/>
        <dbReference type="Rhea" id="RHEA-COMP:9602"/>
        <dbReference type="Rhea" id="RHEA-COMP:9603"/>
        <dbReference type="ChEBI" id="CHEBI:15378"/>
        <dbReference type="ChEBI" id="CHEBI:58405"/>
        <dbReference type="ChEBI" id="CHEBI:60033"/>
        <dbReference type="ChEBI" id="CHEBI:78435"/>
        <dbReference type="EC" id="2.4.99.28"/>
    </reaction>
</comment>
<dbReference type="EMBL" id="QLTQ01000011">
    <property type="protein sequence ID" value="RAS45409.1"/>
    <property type="molecule type" value="Genomic_DNA"/>
</dbReference>
<dbReference type="Gene3D" id="1.10.3810.10">
    <property type="entry name" value="Biosynthetic peptidoglycan transglycosylase-like"/>
    <property type="match status" value="1"/>
</dbReference>
<keyword evidence="5 11" id="KW-0812">Transmembrane</keyword>
<evidence type="ECO:0000256" key="1">
    <source>
        <dbReference type="ARBA" id="ARBA00022475"/>
    </source>
</evidence>
<feature type="domain" description="Glycosyl transferase family 51" evidence="12">
    <location>
        <begin position="94"/>
        <end position="259"/>
    </location>
</feature>
<dbReference type="SUPFAM" id="SSF53955">
    <property type="entry name" value="Lysozyme-like"/>
    <property type="match status" value="1"/>
</dbReference>
<dbReference type="Proteomes" id="UP000254235">
    <property type="component" value="Unassembled WGS sequence"/>
</dbReference>
<protein>
    <recommendedName>
        <fullName evidence="11">Biosynthetic peptidoglycan transglycosylase</fullName>
        <ecNumber evidence="11">2.4.99.28</ecNumber>
    </recommendedName>
    <alternativeName>
        <fullName evidence="11">Glycan polymerase</fullName>
    </alternativeName>
    <alternativeName>
        <fullName evidence="11">Peptidoglycan glycosyltransferase MtgA</fullName>
        <shortName evidence="11">PGT</shortName>
    </alternativeName>
</protein>
<organism evidence="14 16">
    <name type="scientific">Prevotella pallens</name>
    <dbReference type="NCBI Taxonomy" id="60133"/>
    <lineage>
        <taxon>Bacteria</taxon>
        <taxon>Pseudomonadati</taxon>
        <taxon>Bacteroidota</taxon>
        <taxon>Bacteroidia</taxon>
        <taxon>Bacteroidales</taxon>
        <taxon>Prevotellaceae</taxon>
        <taxon>Prevotella</taxon>
    </lineage>
</organism>
<keyword evidence="8 11" id="KW-1133">Transmembrane helix</keyword>
<dbReference type="GO" id="GO:0071555">
    <property type="term" value="P:cell wall organization"/>
    <property type="evidence" value="ECO:0007669"/>
    <property type="project" value="UniProtKB-KW"/>
</dbReference>
<comment type="similarity">
    <text evidence="11">Belongs to the glycosyltransferase 51 family.</text>
</comment>